<evidence type="ECO:0000313" key="11">
    <source>
        <dbReference type="EMBL" id="BAJ30732.1"/>
    </source>
</evidence>
<dbReference type="SUPFAM" id="SSF161098">
    <property type="entry name" value="MetI-like"/>
    <property type="match status" value="1"/>
</dbReference>
<dbReference type="PROSITE" id="PS50928">
    <property type="entry name" value="ABC_TM1"/>
    <property type="match status" value="1"/>
</dbReference>
<gene>
    <name evidence="11" type="primary">atrB</name>
    <name evidence="11" type="ordered locus">KSE_49540</name>
</gene>
<proteinExistence type="inferred from homology"/>
<evidence type="ECO:0000256" key="1">
    <source>
        <dbReference type="ARBA" id="ARBA00004651"/>
    </source>
</evidence>
<evidence type="ECO:0000256" key="2">
    <source>
        <dbReference type="ARBA" id="ARBA00022448"/>
    </source>
</evidence>
<dbReference type="Gene3D" id="1.10.3720.10">
    <property type="entry name" value="MetI-like"/>
    <property type="match status" value="1"/>
</dbReference>
<evidence type="ECO:0000256" key="5">
    <source>
        <dbReference type="ARBA" id="ARBA00022970"/>
    </source>
</evidence>
<sequence length="346" mass="36702">MKTTDQGSADRGRPEAIKAVPVRHPGRWASVAVIAVLAAMLLHVLFTNEALDWAFVGAVLRDPTVIHGIWSTLELTALAMLMGVVGGVLLAVMRLSRNPVLSGTAWLYIWIFRGTPVLVQLVFWNNIGVLWKQISLGVPFGPAFWSQESNTLVPVFTAALLGLGLNEAAYMAEIVRAGIQSVDEGQAEAAHALGMSRATALRRIVLPQAMRVIIPPTGNETISMLKTTSLVQVIALVELFTAGHDIATRTYKPIPAMIAVSIYYLLLTSILTVGQYYLERHFARGANRTLPPTPLQRARALFTGRAPAARTAAGSPPSKTDGGAPDGGTADGGGPNGGTPDGGKDA</sequence>
<dbReference type="CDD" id="cd06261">
    <property type="entry name" value="TM_PBP2"/>
    <property type="match status" value="1"/>
</dbReference>
<dbReference type="STRING" id="452652.KSE_49540"/>
<feature type="region of interest" description="Disordered" evidence="9">
    <location>
        <begin position="306"/>
        <end position="346"/>
    </location>
</feature>
<dbReference type="RefSeq" id="WP_014138031.1">
    <property type="nucleotide sequence ID" value="NC_016109.1"/>
</dbReference>
<feature type="transmembrane region" description="Helical" evidence="8">
    <location>
        <begin position="66"/>
        <end position="93"/>
    </location>
</feature>
<keyword evidence="2 8" id="KW-0813">Transport</keyword>
<keyword evidence="3" id="KW-1003">Cell membrane</keyword>
<evidence type="ECO:0000256" key="9">
    <source>
        <dbReference type="SAM" id="MobiDB-lite"/>
    </source>
</evidence>
<evidence type="ECO:0000313" key="12">
    <source>
        <dbReference type="Proteomes" id="UP000007076"/>
    </source>
</evidence>
<name>E4NGV2_KITSK</name>
<evidence type="ECO:0000256" key="8">
    <source>
        <dbReference type="RuleBase" id="RU363032"/>
    </source>
</evidence>
<evidence type="ECO:0000259" key="10">
    <source>
        <dbReference type="PROSITE" id="PS50928"/>
    </source>
</evidence>
<feature type="compositionally biased region" description="Low complexity" evidence="9">
    <location>
        <begin position="306"/>
        <end position="323"/>
    </location>
</feature>
<feature type="transmembrane region" description="Helical" evidence="8">
    <location>
        <begin position="254"/>
        <end position="278"/>
    </location>
</feature>
<feature type="compositionally biased region" description="Gly residues" evidence="9">
    <location>
        <begin position="324"/>
        <end position="346"/>
    </location>
</feature>
<feature type="transmembrane region" description="Helical" evidence="8">
    <location>
        <begin position="28"/>
        <end position="46"/>
    </location>
</feature>
<comment type="subcellular location">
    <subcellularLocation>
        <location evidence="1 8">Cell membrane</location>
        <topology evidence="1 8">Multi-pass membrane protein</topology>
    </subcellularLocation>
</comment>
<protein>
    <submittedName>
        <fullName evidence="11">Putative amino acid ABC transporter permease protein</fullName>
    </submittedName>
</protein>
<evidence type="ECO:0000256" key="7">
    <source>
        <dbReference type="ARBA" id="ARBA00023136"/>
    </source>
</evidence>
<dbReference type="HOGENOM" id="CLU_019602_1_2_11"/>
<organism evidence="11 12">
    <name type="scientific">Kitasatospora setae (strain ATCC 33774 / DSM 43861 / JCM 3304 / KCC A-0304 / NBRC 14216 / KM-6054)</name>
    <name type="common">Streptomyces setae</name>
    <dbReference type="NCBI Taxonomy" id="452652"/>
    <lineage>
        <taxon>Bacteria</taxon>
        <taxon>Bacillati</taxon>
        <taxon>Actinomycetota</taxon>
        <taxon>Actinomycetes</taxon>
        <taxon>Kitasatosporales</taxon>
        <taxon>Streptomycetaceae</taxon>
        <taxon>Kitasatospora</taxon>
    </lineage>
</organism>
<evidence type="ECO:0000256" key="3">
    <source>
        <dbReference type="ARBA" id="ARBA00022475"/>
    </source>
</evidence>
<dbReference type="PANTHER" id="PTHR30614">
    <property type="entry name" value="MEMBRANE COMPONENT OF AMINO ACID ABC TRANSPORTER"/>
    <property type="match status" value="1"/>
</dbReference>
<dbReference type="Pfam" id="PF00528">
    <property type="entry name" value="BPD_transp_1"/>
    <property type="match status" value="1"/>
</dbReference>
<dbReference type="GO" id="GO:0043190">
    <property type="term" value="C:ATP-binding cassette (ABC) transporter complex"/>
    <property type="evidence" value="ECO:0007669"/>
    <property type="project" value="InterPro"/>
</dbReference>
<dbReference type="KEGG" id="ksk:KSE_49540"/>
<dbReference type="InterPro" id="IPR035906">
    <property type="entry name" value="MetI-like_sf"/>
</dbReference>
<evidence type="ECO:0000256" key="4">
    <source>
        <dbReference type="ARBA" id="ARBA00022692"/>
    </source>
</evidence>
<reference evidence="11 12" key="1">
    <citation type="journal article" date="2010" name="DNA Res.">
        <title>Genome sequence of Kitasatospora setae NBRC 14216T: an evolutionary snapshot of the family Streptomycetaceae.</title>
        <authorList>
            <person name="Ichikawa N."/>
            <person name="Oguchi A."/>
            <person name="Ikeda H."/>
            <person name="Ishikawa J."/>
            <person name="Kitani S."/>
            <person name="Watanabe Y."/>
            <person name="Nakamura S."/>
            <person name="Katano Y."/>
            <person name="Kishi E."/>
            <person name="Sasagawa M."/>
            <person name="Ankai A."/>
            <person name="Fukui S."/>
            <person name="Hashimoto Y."/>
            <person name="Kamata S."/>
            <person name="Otoguro M."/>
            <person name="Tanikawa S."/>
            <person name="Nihira T."/>
            <person name="Horinouchi S."/>
            <person name="Ohnishi Y."/>
            <person name="Hayakawa M."/>
            <person name="Kuzuyama T."/>
            <person name="Arisawa A."/>
            <person name="Nomoto F."/>
            <person name="Miura H."/>
            <person name="Takahashi Y."/>
            <person name="Fujita N."/>
        </authorList>
    </citation>
    <scope>NUCLEOTIDE SEQUENCE [LARGE SCALE GENOMIC DNA]</scope>
    <source>
        <strain evidence="12">ATCC 33774 / DSM 43861 / JCM 3304 / KCC A-0304 / NBRC 14216 / KM-6054</strain>
    </source>
</reference>
<feature type="transmembrane region" description="Helical" evidence="8">
    <location>
        <begin position="105"/>
        <end position="124"/>
    </location>
</feature>
<keyword evidence="5" id="KW-0029">Amino-acid transport</keyword>
<keyword evidence="12" id="KW-1185">Reference proteome</keyword>
<dbReference type="InterPro" id="IPR000515">
    <property type="entry name" value="MetI-like"/>
</dbReference>
<dbReference type="PANTHER" id="PTHR30614:SF0">
    <property type="entry name" value="L-CYSTINE TRANSPORT SYSTEM PERMEASE PROTEIN TCYL"/>
    <property type="match status" value="1"/>
</dbReference>
<keyword evidence="6 8" id="KW-1133">Transmembrane helix</keyword>
<comment type="similarity">
    <text evidence="8">Belongs to the binding-protein-dependent transport system permease family.</text>
</comment>
<dbReference type="InterPro" id="IPR043429">
    <property type="entry name" value="ArtM/GltK/GlnP/TcyL/YhdX-like"/>
</dbReference>
<dbReference type="AlphaFoldDB" id="E4NGV2"/>
<accession>E4NGV2</accession>
<dbReference type="GO" id="GO:0006865">
    <property type="term" value="P:amino acid transport"/>
    <property type="evidence" value="ECO:0007669"/>
    <property type="project" value="UniProtKB-KW"/>
</dbReference>
<dbReference type="NCBIfam" id="TIGR01726">
    <property type="entry name" value="HEQRo_perm_3TM"/>
    <property type="match status" value="1"/>
</dbReference>
<dbReference type="Proteomes" id="UP000007076">
    <property type="component" value="Chromosome"/>
</dbReference>
<dbReference type="FunFam" id="1.10.3720.10:FF:000006">
    <property type="entry name" value="Glutamate/aspartate ABC transporter, permease protein GltK"/>
    <property type="match status" value="1"/>
</dbReference>
<dbReference type="eggNOG" id="COG0765">
    <property type="taxonomic scope" value="Bacteria"/>
</dbReference>
<keyword evidence="7 8" id="KW-0472">Membrane</keyword>
<dbReference type="PATRIC" id="fig|452652.3.peg.4947"/>
<dbReference type="GO" id="GO:0022857">
    <property type="term" value="F:transmembrane transporter activity"/>
    <property type="evidence" value="ECO:0007669"/>
    <property type="project" value="InterPro"/>
</dbReference>
<dbReference type="EMBL" id="AP010968">
    <property type="protein sequence ID" value="BAJ30732.1"/>
    <property type="molecule type" value="Genomic_DNA"/>
</dbReference>
<keyword evidence="4 8" id="KW-0812">Transmembrane</keyword>
<feature type="domain" description="ABC transmembrane type-1" evidence="10">
    <location>
        <begin position="69"/>
        <end position="275"/>
    </location>
</feature>
<evidence type="ECO:0000256" key="6">
    <source>
        <dbReference type="ARBA" id="ARBA00022989"/>
    </source>
</evidence>
<dbReference type="InterPro" id="IPR010065">
    <property type="entry name" value="AA_ABC_transptr_permease_3TM"/>
</dbReference>